<evidence type="ECO:0000313" key="2">
    <source>
        <dbReference type="Proteomes" id="UP001589667"/>
    </source>
</evidence>
<accession>A0ABV5SNQ3</accession>
<gene>
    <name evidence="1" type="ORF">ACFFQV_03260</name>
</gene>
<dbReference type="EMBL" id="JBHMBL010000001">
    <property type="protein sequence ID" value="MFB9641302.1"/>
    <property type="molecule type" value="Genomic_DNA"/>
</dbReference>
<organism evidence="1 2">
    <name type="scientific">Agromyces lapidis</name>
    <dbReference type="NCBI Taxonomy" id="279574"/>
    <lineage>
        <taxon>Bacteria</taxon>
        <taxon>Bacillati</taxon>
        <taxon>Actinomycetota</taxon>
        <taxon>Actinomycetes</taxon>
        <taxon>Micrococcales</taxon>
        <taxon>Microbacteriaceae</taxon>
        <taxon>Agromyces</taxon>
    </lineage>
</organism>
<protein>
    <submittedName>
        <fullName evidence="1">Uncharacterized protein</fullName>
    </submittedName>
</protein>
<keyword evidence="2" id="KW-1185">Reference proteome</keyword>
<evidence type="ECO:0000313" key="1">
    <source>
        <dbReference type="EMBL" id="MFB9641302.1"/>
    </source>
</evidence>
<comment type="caution">
    <text evidence="1">The sequence shown here is derived from an EMBL/GenBank/DDBJ whole genome shotgun (WGS) entry which is preliminary data.</text>
</comment>
<dbReference type="Proteomes" id="UP001589667">
    <property type="component" value="Unassembled WGS sequence"/>
</dbReference>
<reference evidence="1 2" key="1">
    <citation type="submission" date="2024-09" db="EMBL/GenBank/DDBJ databases">
        <authorList>
            <person name="Sun Q."/>
            <person name="Mori K."/>
        </authorList>
    </citation>
    <scope>NUCLEOTIDE SEQUENCE [LARGE SCALE GENOMIC DNA]</scope>
    <source>
        <strain evidence="1 2">JCM 14321</strain>
    </source>
</reference>
<proteinExistence type="predicted"/>
<dbReference type="RefSeq" id="WP_157422913.1">
    <property type="nucleotide sequence ID" value="NZ_BAAANI010000006.1"/>
</dbReference>
<sequence length="60" mass="6121">MSVDHHVDPGSEADLAIQRALEAASLRAGDSLDSTTASVIERWEPSAAEAGDLGDAADGD</sequence>
<name>A0ABV5SNQ3_9MICO</name>